<dbReference type="RefSeq" id="WP_317833946.1">
    <property type="nucleotide sequence ID" value="NZ_CP136920.1"/>
</dbReference>
<evidence type="ECO:0000256" key="2">
    <source>
        <dbReference type="ARBA" id="ARBA00022723"/>
    </source>
</evidence>
<gene>
    <name evidence="6" type="ORF">RZN69_00075</name>
</gene>
<dbReference type="PANTHER" id="PTHR42693">
    <property type="entry name" value="ARYLSULFATASE FAMILY MEMBER"/>
    <property type="match status" value="1"/>
</dbReference>
<dbReference type="GO" id="GO:0004065">
    <property type="term" value="F:arylsulfatase activity"/>
    <property type="evidence" value="ECO:0007669"/>
    <property type="project" value="TreeGrafter"/>
</dbReference>
<dbReference type="KEGG" id="puo:RZN69_00075"/>
<evidence type="ECO:0000313" key="7">
    <source>
        <dbReference type="Proteomes" id="UP001304300"/>
    </source>
</evidence>
<name>A0AAQ3QW28_9BACT</name>
<keyword evidence="7" id="KW-1185">Reference proteome</keyword>
<dbReference type="SUPFAM" id="SSF53649">
    <property type="entry name" value="Alkaline phosphatase-like"/>
    <property type="match status" value="1"/>
</dbReference>
<dbReference type="InterPro" id="IPR050738">
    <property type="entry name" value="Sulfatase"/>
</dbReference>
<protein>
    <submittedName>
        <fullName evidence="6">Sulfatase</fullName>
    </submittedName>
</protein>
<dbReference type="InterPro" id="IPR024607">
    <property type="entry name" value="Sulfatase_CS"/>
</dbReference>
<evidence type="ECO:0000256" key="4">
    <source>
        <dbReference type="ARBA" id="ARBA00022837"/>
    </source>
</evidence>
<evidence type="ECO:0000256" key="1">
    <source>
        <dbReference type="ARBA" id="ARBA00008779"/>
    </source>
</evidence>
<dbReference type="GO" id="GO:0046872">
    <property type="term" value="F:metal ion binding"/>
    <property type="evidence" value="ECO:0007669"/>
    <property type="project" value="UniProtKB-KW"/>
</dbReference>
<proteinExistence type="inferred from homology"/>
<dbReference type="Pfam" id="PF00884">
    <property type="entry name" value="Sulfatase"/>
    <property type="match status" value="2"/>
</dbReference>
<dbReference type="EMBL" id="CP136920">
    <property type="protein sequence ID" value="WOO41462.1"/>
    <property type="molecule type" value="Genomic_DNA"/>
</dbReference>
<dbReference type="InterPro" id="IPR000917">
    <property type="entry name" value="Sulfatase_N"/>
</dbReference>
<dbReference type="PROSITE" id="PS00523">
    <property type="entry name" value="SULFATASE_1"/>
    <property type="match status" value="1"/>
</dbReference>
<feature type="domain" description="Sulfatase N-terminal" evidence="5">
    <location>
        <begin position="135"/>
        <end position="283"/>
    </location>
</feature>
<dbReference type="Proteomes" id="UP001304300">
    <property type="component" value="Chromosome"/>
</dbReference>
<evidence type="ECO:0000313" key="6">
    <source>
        <dbReference type="EMBL" id="WOO41462.1"/>
    </source>
</evidence>
<feature type="domain" description="Sulfatase N-terminal" evidence="5">
    <location>
        <begin position="7"/>
        <end position="112"/>
    </location>
</feature>
<evidence type="ECO:0000259" key="5">
    <source>
        <dbReference type="Pfam" id="PF00884"/>
    </source>
</evidence>
<reference evidence="6 7" key="1">
    <citation type="submission" date="2023-10" db="EMBL/GenBank/DDBJ databases">
        <title>Rubellicoccus peritrichatus gen. nov., sp. nov., isolated from an algae of coral reef tank.</title>
        <authorList>
            <person name="Luo J."/>
        </authorList>
    </citation>
    <scope>NUCLEOTIDE SEQUENCE [LARGE SCALE GENOMIC DNA]</scope>
    <source>
        <strain evidence="6 7">CR14</strain>
    </source>
</reference>
<accession>A0AAQ3QW28</accession>
<comment type="similarity">
    <text evidence="1">Belongs to the sulfatase family.</text>
</comment>
<keyword evidence="2" id="KW-0479">Metal-binding</keyword>
<sequence>MSDSKRPNILWVSFEDTNPFYGCYGDPVARTPNLDQLATDGCRWPRAYSTAGVCAPARFAVITGVYAISAGTHHMRTTQVTHELPDFPAPYSAVTPAHVKCLPEYLRAAGYYCSNNIKTDYQFDVPLTAWDDHSLSAHWRNRKDPDQPFFSVFNLAASHESGMWQKKHIDLIYDPEDMVVPPYFPDTPKVRDSMARMYTHITNNDAILGTLLKQLEEDGLAENTVIFHWSDHGPMPRGKRWPYDSGIHVPMIVRWPGSLAPDNVSDDLVSTIDLAPTVLSLAGLEVPYHMQGQAFLGPKQATEPREYVHASRDRHDVSYDRVRAVRDKKFKYIRNYCPHLSRLPWMHYLNQHPIMQELWRLHLHGELNETQQVMFESVRSVEELYDTEADPYELNNLAADPAFADDLKRLQKEMDRWLNDVGDMGEIPEAEMVRRWYPDGKQPQTVAPVFVCINEEHPGIEFADASIEYDSPVILQIQSPTEGASVAYRFPDDEPDSWRLYTEPLRLKTGRNEVITKAVRIGYADSDEASTVVHVK</sequence>
<keyword evidence="4" id="KW-0106">Calcium</keyword>
<dbReference type="PANTHER" id="PTHR42693:SF53">
    <property type="entry name" value="ENDO-4-O-SULFATASE"/>
    <property type="match status" value="1"/>
</dbReference>
<dbReference type="CDD" id="cd16027">
    <property type="entry name" value="SGSH"/>
    <property type="match status" value="1"/>
</dbReference>
<dbReference type="AlphaFoldDB" id="A0AAQ3QW28"/>
<dbReference type="InterPro" id="IPR017850">
    <property type="entry name" value="Alkaline_phosphatase_core_sf"/>
</dbReference>
<organism evidence="6 7">
    <name type="scientific">Rubellicoccus peritrichatus</name>
    <dbReference type="NCBI Taxonomy" id="3080537"/>
    <lineage>
        <taxon>Bacteria</taxon>
        <taxon>Pseudomonadati</taxon>
        <taxon>Verrucomicrobiota</taxon>
        <taxon>Opitutia</taxon>
        <taxon>Puniceicoccales</taxon>
        <taxon>Cerasicoccaceae</taxon>
        <taxon>Rubellicoccus</taxon>
    </lineage>
</organism>
<dbReference type="Gene3D" id="3.40.720.10">
    <property type="entry name" value="Alkaline Phosphatase, subunit A"/>
    <property type="match status" value="1"/>
</dbReference>
<evidence type="ECO:0000256" key="3">
    <source>
        <dbReference type="ARBA" id="ARBA00022801"/>
    </source>
</evidence>
<keyword evidence="3" id="KW-0378">Hydrolase</keyword>